<reference evidence="1 2" key="1">
    <citation type="submission" date="2021-06" db="EMBL/GenBank/DDBJ databases">
        <title>Caerostris extrusa draft genome.</title>
        <authorList>
            <person name="Kono N."/>
            <person name="Arakawa K."/>
        </authorList>
    </citation>
    <scope>NUCLEOTIDE SEQUENCE [LARGE SCALE GENOMIC DNA]</scope>
</reference>
<name>A0AAV4MBK7_CAEEX</name>
<evidence type="ECO:0000313" key="1">
    <source>
        <dbReference type="EMBL" id="GIX69087.1"/>
    </source>
</evidence>
<accession>A0AAV4MBK7</accession>
<proteinExistence type="predicted"/>
<keyword evidence="2" id="KW-1185">Reference proteome</keyword>
<comment type="caution">
    <text evidence="1">The sequence shown here is derived from an EMBL/GenBank/DDBJ whole genome shotgun (WGS) entry which is preliminary data.</text>
</comment>
<organism evidence="1 2">
    <name type="scientific">Caerostris extrusa</name>
    <name type="common">Bark spider</name>
    <name type="synonym">Caerostris bankana</name>
    <dbReference type="NCBI Taxonomy" id="172846"/>
    <lineage>
        <taxon>Eukaryota</taxon>
        <taxon>Metazoa</taxon>
        <taxon>Ecdysozoa</taxon>
        <taxon>Arthropoda</taxon>
        <taxon>Chelicerata</taxon>
        <taxon>Arachnida</taxon>
        <taxon>Araneae</taxon>
        <taxon>Araneomorphae</taxon>
        <taxon>Entelegynae</taxon>
        <taxon>Araneoidea</taxon>
        <taxon>Araneidae</taxon>
        <taxon>Caerostris</taxon>
    </lineage>
</organism>
<dbReference type="EMBL" id="BPLR01019544">
    <property type="protein sequence ID" value="GIX69087.1"/>
    <property type="molecule type" value="Genomic_DNA"/>
</dbReference>
<dbReference type="Proteomes" id="UP001054945">
    <property type="component" value="Unassembled WGS sequence"/>
</dbReference>
<sequence>MFPISFIPLPAEENLRDALPSATVFIQARSYDMYWRKKKEDPRKFRSPNEVIQCAVLGLTASVDRSKESALRGGTIENTSFNLCRGKKFLGDRNIARALFIFKQICL</sequence>
<gene>
    <name evidence="1" type="ORF">CEXT_511821</name>
</gene>
<dbReference type="AlphaFoldDB" id="A0AAV4MBK7"/>
<evidence type="ECO:0000313" key="2">
    <source>
        <dbReference type="Proteomes" id="UP001054945"/>
    </source>
</evidence>
<protein>
    <submittedName>
        <fullName evidence="1">Uncharacterized protein</fullName>
    </submittedName>
</protein>